<keyword evidence="3 8" id="KW-0378">Hydrolase</keyword>
<evidence type="ECO:0000313" key="8">
    <source>
        <dbReference type="EMBL" id="EIG55577.1"/>
    </source>
</evidence>
<feature type="chain" id="PRO_5003663128" evidence="6">
    <location>
        <begin position="30"/>
        <end position="327"/>
    </location>
</feature>
<dbReference type="HOGENOM" id="CLU_056519_0_0_7"/>
<dbReference type="Gene3D" id="3.60.15.10">
    <property type="entry name" value="Ribonuclease Z/Hydroxyacylglutathione hydrolase-like"/>
    <property type="match status" value="1"/>
</dbReference>
<dbReference type="PROSITE" id="PS51318">
    <property type="entry name" value="TAT"/>
    <property type="match status" value="1"/>
</dbReference>
<keyword evidence="2" id="KW-0479">Metal-binding</keyword>
<dbReference type="AlphaFoldDB" id="I2Q721"/>
<dbReference type="GO" id="GO:0051536">
    <property type="term" value="F:iron-sulfur cluster binding"/>
    <property type="evidence" value="ECO:0007669"/>
    <property type="project" value="UniProtKB-KW"/>
</dbReference>
<keyword evidence="5" id="KW-0411">Iron-sulfur</keyword>
<evidence type="ECO:0000256" key="1">
    <source>
        <dbReference type="ARBA" id="ARBA00007749"/>
    </source>
</evidence>
<keyword evidence="6" id="KW-0732">Signal</keyword>
<dbReference type="Pfam" id="PF00753">
    <property type="entry name" value="Lactamase_B"/>
    <property type="match status" value="1"/>
</dbReference>
<feature type="domain" description="Metallo-beta-lactamase" evidence="7">
    <location>
        <begin position="93"/>
        <end position="299"/>
    </location>
</feature>
<evidence type="ECO:0000256" key="3">
    <source>
        <dbReference type="ARBA" id="ARBA00022801"/>
    </source>
</evidence>
<keyword evidence="4" id="KW-0862">Zinc</keyword>
<dbReference type="EMBL" id="JH600068">
    <property type="protein sequence ID" value="EIG55577.1"/>
    <property type="molecule type" value="Genomic_DNA"/>
</dbReference>
<dbReference type="InterPro" id="IPR001279">
    <property type="entry name" value="Metallo-B-lactamas"/>
</dbReference>
<dbReference type="CDD" id="cd07720">
    <property type="entry name" value="OPHC2-like_MBL-fold"/>
    <property type="match status" value="1"/>
</dbReference>
<dbReference type="OrthoDB" id="5443440at2"/>
<dbReference type="PANTHER" id="PTHR42978">
    <property type="entry name" value="QUORUM-QUENCHING LACTONASE YTNP-RELATED-RELATED"/>
    <property type="match status" value="1"/>
</dbReference>
<dbReference type="STRING" id="596152.DesU5LDRAFT_3974"/>
<dbReference type="GO" id="GO:0016787">
    <property type="term" value="F:hydrolase activity"/>
    <property type="evidence" value="ECO:0007669"/>
    <property type="project" value="UniProtKB-KW"/>
</dbReference>
<keyword evidence="5" id="KW-0408">Iron</keyword>
<evidence type="ECO:0000256" key="5">
    <source>
        <dbReference type="ARBA" id="ARBA00023014"/>
    </source>
</evidence>
<feature type="signal peptide" evidence="6">
    <location>
        <begin position="1"/>
        <end position="29"/>
    </location>
</feature>
<evidence type="ECO:0000256" key="2">
    <source>
        <dbReference type="ARBA" id="ARBA00022723"/>
    </source>
</evidence>
<dbReference type="SUPFAM" id="SSF56281">
    <property type="entry name" value="Metallo-hydrolase/oxidoreductase"/>
    <property type="match status" value="1"/>
</dbReference>
<dbReference type="GO" id="GO:0046872">
    <property type="term" value="F:metal ion binding"/>
    <property type="evidence" value="ECO:0007669"/>
    <property type="project" value="UniProtKB-KW"/>
</dbReference>
<dbReference type="InterPro" id="IPR006311">
    <property type="entry name" value="TAT_signal"/>
</dbReference>
<evidence type="ECO:0000259" key="7">
    <source>
        <dbReference type="SMART" id="SM00849"/>
    </source>
</evidence>
<name>I2Q721_9BACT</name>
<dbReference type="InterPro" id="IPR036866">
    <property type="entry name" value="RibonucZ/Hydroxyglut_hydro"/>
</dbReference>
<sequence length="327" mass="33769">MISRRSFLLGSAVLATVPALPPLAVPALAEAPPKRSGQAPGFFRLEFGDVEVTALYDGGGAIPQDILHGAPAKDISGLLADACIDPAAGSPLAINAFLLNTGANLVLVDTGAGTFFGTRAGLLPANLRAAGYAPEDVDTVLITHLHVDHALGLAGADGEAAFPKAVVRVRDADAAYWLDDALPAKVPEAKKPGLTALRAAVAPYRSAGTWKPFAAGETPVAGVAAMPLPGHTPGHTGFRVDSQGKSLLLFGDIIHVAAVQFPKPSVTIDFDVDQPAARAARARLMAQAVKECWTIGGAHLPFPGLGRIRPQGQGYAWLPVPYEASRA</sequence>
<dbReference type="SMART" id="SM00849">
    <property type="entry name" value="Lactamase_B"/>
    <property type="match status" value="1"/>
</dbReference>
<accession>I2Q721</accession>
<protein>
    <submittedName>
        <fullName evidence="8">Zn-dependent hydrolase, glyoxylase</fullName>
    </submittedName>
</protein>
<gene>
    <name evidence="8" type="ORF">DesU5LDRAFT_3974</name>
</gene>
<reference evidence="8" key="1">
    <citation type="submission" date="2011-11" db="EMBL/GenBank/DDBJ databases">
        <title>Improved High-Quality Draft sequence of Desulfovibrio sp. U5L.</title>
        <authorList>
            <consortium name="US DOE Joint Genome Institute"/>
            <person name="Lucas S."/>
            <person name="Han J."/>
            <person name="Lapidus A."/>
            <person name="Cheng J.-F."/>
            <person name="Goodwin L."/>
            <person name="Pitluck S."/>
            <person name="Peters L."/>
            <person name="Ovchinnikova G."/>
            <person name="Held B."/>
            <person name="Detter J.C."/>
            <person name="Han C."/>
            <person name="Tapia R."/>
            <person name="Land M."/>
            <person name="Hauser L."/>
            <person name="Kyrpides N."/>
            <person name="Ivanova N."/>
            <person name="Pagani I."/>
            <person name="Gabster J."/>
            <person name="Walker C."/>
            <person name="Stolyar S."/>
            <person name="Stahl D."/>
            <person name="Arkin A."/>
            <person name="Dehal P."/>
            <person name="Hazen T."/>
            <person name="Woyke T."/>
        </authorList>
    </citation>
    <scope>NUCLEOTIDE SEQUENCE [LARGE SCALE GENOMIC DNA]</scope>
    <source>
        <strain evidence="8">U5L</strain>
    </source>
</reference>
<dbReference type="PANTHER" id="PTHR42978:SF6">
    <property type="entry name" value="QUORUM-QUENCHING LACTONASE YTNP-RELATED"/>
    <property type="match status" value="1"/>
</dbReference>
<proteinExistence type="inferred from homology"/>
<comment type="similarity">
    <text evidence="1">Belongs to the metallo-beta-lactamase superfamily.</text>
</comment>
<evidence type="ECO:0000256" key="6">
    <source>
        <dbReference type="SAM" id="SignalP"/>
    </source>
</evidence>
<dbReference type="InterPro" id="IPR051013">
    <property type="entry name" value="MBL_superfamily_lactonases"/>
</dbReference>
<organism evidence="8">
    <name type="scientific">Desulfovibrio sp. U5L</name>
    <dbReference type="NCBI Taxonomy" id="596152"/>
    <lineage>
        <taxon>Bacteria</taxon>
        <taxon>Pseudomonadati</taxon>
        <taxon>Thermodesulfobacteriota</taxon>
        <taxon>Desulfovibrionia</taxon>
        <taxon>Desulfovibrionales</taxon>
        <taxon>Desulfovibrionaceae</taxon>
        <taxon>Desulfovibrio</taxon>
    </lineage>
</organism>
<dbReference type="eggNOG" id="COG0491">
    <property type="taxonomic scope" value="Bacteria"/>
</dbReference>
<evidence type="ECO:0000256" key="4">
    <source>
        <dbReference type="ARBA" id="ARBA00022833"/>
    </source>
</evidence>